<evidence type="ECO:0000256" key="7">
    <source>
        <dbReference type="SAM" id="Phobius"/>
    </source>
</evidence>
<reference evidence="8 9" key="1">
    <citation type="submission" date="2016-08" db="EMBL/GenBank/DDBJ databases">
        <title>Complete genome sequence of Spiroplasma helicoides TABS-2 (DSM 22551).</title>
        <authorList>
            <person name="Shen W.-Y."/>
            <person name="Lo W.-S."/>
            <person name="Lai Y.-C."/>
            <person name="Kuo C.-H."/>
        </authorList>
    </citation>
    <scope>NUCLEOTIDE SEQUENCE [LARGE SCALE GENOMIC DNA]</scope>
    <source>
        <strain evidence="8 9">TABS-2</strain>
    </source>
</reference>
<evidence type="ECO:0000256" key="1">
    <source>
        <dbReference type="ARBA" id="ARBA00004651"/>
    </source>
</evidence>
<comment type="subcellular location">
    <subcellularLocation>
        <location evidence="1">Cell membrane</location>
        <topology evidence="1">Multi-pass membrane protein</topology>
    </subcellularLocation>
</comment>
<dbReference type="AlphaFoldDB" id="A0A1B3SKI7"/>
<keyword evidence="3" id="KW-1003">Cell membrane</keyword>
<keyword evidence="2" id="KW-0813">Transport</keyword>
<evidence type="ECO:0000313" key="8">
    <source>
        <dbReference type="EMBL" id="AOG60449.1"/>
    </source>
</evidence>
<proteinExistence type="predicted"/>
<evidence type="ECO:0000256" key="6">
    <source>
        <dbReference type="ARBA" id="ARBA00023136"/>
    </source>
</evidence>
<feature type="transmembrane region" description="Helical" evidence="7">
    <location>
        <begin position="131"/>
        <end position="152"/>
    </location>
</feature>
<feature type="transmembrane region" description="Helical" evidence="7">
    <location>
        <begin position="411"/>
        <end position="432"/>
    </location>
</feature>
<dbReference type="GO" id="GO:0005886">
    <property type="term" value="C:plasma membrane"/>
    <property type="evidence" value="ECO:0007669"/>
    <property type="project" value="UniProtKB-SubCell"/>
</dbReference>
<accession>A0A1B3SKI7</accession>
<dbReference type="PANTHER" id="PTHR43549:SF2">
    <property type="entry name" value="MULTIDRUG RESISTANCE PROTEIN NORM-RELATED"/>
    <property type="match status" value="1"/>
</dbReference>
<feature type="transmembrane region" description="Helical" evidence="7">
    <location>
        <begin position="93"/>
        <end position="111"/>
    </location>
</feature>
<evidence type="ECO:0000256" key="5">
    <source>
        <dbReference type="ARBA" id="ARBA00022989"/>
    </source>
</evidence>
<dbReference type="OrthoDB" id="388031at2"/>
<evidence type="ECO:0000313" key="9">
    <source>
        <dbReference type="Proteomes" id="UP000094378"/>
    </source>
</evidence>
<evidence type="ECO:0000256" key="2">
    <source>
        <dbReference type="ARBA" id="ARBA00022448"/>
    </source>
</evidence>
<dbReference type="EMBL" id="CP017015">
    <property type="protein sequence ID" value="AOG60449.1"/>
    <property type="molecule type" value="Genomic_DNA"/>
</dbReference>
<dbReference type="STRING" id="216938.SHELI_v1c04980"/>
<keyword evidence="6 7" id="KW-0472">Membrane</keyword>
<evidence type="ECO:0000256" key="3">
    <source>
        <dbReference type="ARBA" id="ARBA00022475"/>
    </source>
</evidence>
<sequence length="459" mass="53260">MKNIKLDFKSIDWKLFLSFLVFSLVPAIWTLVRTFVITNVAKADINTMAQWEFVNSALEMLQEGFVLPLFWWFGVSLKSNKKSEFQDRVKWSYFINFIIYTSIIIILSFFVSDFVQLTTGSNEGSLQKTYFLLELWAKIPNILFLISITVLSSLNKWKWVLIIALVKLLLGITFDFTLVNASVVGQENGYVGIGLSTLITGLFLFLASFLLILKEIGYKKFFIFKKIQFSKEIILNVTYSFLESFVRNIFYLMMVAKMVNTIQSAGTYWLANSIIWNWILLPLSMMGYIQKAAVSQNIEDKKEQLKILFNYLAINLSLFLGVTFVFIGLWKPLASVINNNEYQVNVSYYIFINIIWFYIAYVVSDTINSSLYGQGKIQYILIQSIIVNFIVYTPLYIFYKNNTLSFDLYSIVIMFGFTFVVGAIFTIILFIFNMSYYKKPISTNIEIKKVYDKKTSKKA</sequence>
<evidence type="ECO:0008006" key="10">
    <source>
        <dbReference type="Google" id="ProtNLM"/>
    </source>
</evidence>
<feature type="transmembrane region" description="Helical" evidence="7">
    <location>
        <begin position="190"/>
        <end position="213"/>
    </location>
</feature>
<dbReference type="KEGG" id="shj:SHELI_v1c04980"/>
<feature type="transmembrane region" description="Helical" evidence="7">
    <location>
        <begin position="348"/>
        <end position="367"/>
    </location>
</feature>
<feature type="transmembrane region" description="Helical" evidence="7">
    <location>
        <begin position="308"/>
        <end position="328"/>
    </location>
</feature>
<dbReference type="PANTHER" id="PTHR43549">
    <property type="entry name" value="MULTIDRUG RESISTANCE PROTEIN YPNP-RELATED"/>
    <property type="match status" value="1"/>
</dbReference>
<dbReference type="InterPro" id="IPR052031">
    <property type="entry name" value="Membrane_Transporter-Flippase"/>
</dbReference>
<keyword evidence="9" id="KW-1185">Reference proteome</keyword>
<dbReference type="RefSeq" id="WP_069116397.1">
    <property type="nucleotide sequence ID" value="NZ_CP017015.1"/>
</dbReference>
<keyword evidence="5 7" id="KW-1133">Transmembrane helix</keyword>
<feature type="transmembrane region" description="Helical" evidence="7">
    <location>
        <begin position="233"/>
        <end position="256"/>
    </location>
</feature>
<protein>
    <recommendedName>
        <fullName evidence="10">MATE efflux family protein</fullName>
    </recommendedName>
</protein>
<name>A0A1B3SKI7_9MOLU</name>
<feature type="transmembrane region" description="Helical" evidence="7">
    <location>
        <begin position="379"/>
        <end position="399"/>
    </location>
</feature>
<evidence type="ECO:0000256" key="4">
    <source>
        <dbReference type="ARBA" id="ARBA00022692"/>
    </source>
</evidence>
<dbReference type="Proteomes" id="UP000094378">
    <property type="component" value="Chromosome"/>
</dbReference>
<feature type="transmembrane region" description="Helical" evidence="7">
    <location>
        <begin position="268"/>
        <end position="288"/>
    </location>
</feature>
<feature type="transmembrane region" description="Helical" evidence="7">
    <location>
        <begin position="159"/>
        <end position="178"/>
    </location>
</feature>
<organism evidence="8 9">
    <name type="scientific">Spiroplasma helicoides</name>
    <dbReference type="NCBI Taxonomy" id="216938"/>
    <lineage>
        <taxon>Bacteria</taxon>
        <taxon>Bacillati</taxon>
        <taxon>Mycoplasmatota</taxon>
        <taxon>Mollicutes</taxon>
        <taxon>Entomoplasmatales</taxon>
        <taxon>Spiroplasmataceae</taxon>
        <taxon>Spiroplasma</taxon>
    </lineage>
</organism>
<gene>
    <name evidence="8" type="ORF">SHELI_v1c04980</name>
</gene>
<keyword evidence="4 7" id="KW-0812">Transmembrane</keyword>